<accession>A0ABX2FXM4</accession>
<protein>
    <submittedName>
        <fullName evidence="2">Transcriptional regulator with XRE-family HTH domain</fullName>
    </submittedName>
</protein>
<gene>
    <name evidence="2" type="ORF">HNQ01_000479</name>
</gene>
<reference evidence="2 3" key="1">
    <citation type="submission" date="2020-05" db="EMBL/GenBank/DDBJ databases">
        <title>Genomic Encyclopedia of Type Strains, Phase IV (KMG-V): Genome sequencing to study the core and pangenomes of soil and plant-associated prokaryotes.</title>
        <authorList>
            <person name="Whitman W."/>
        </authorList>
    </citation>
    <scope>NUCLEOTIDE SEQUENCE [LARGE SCALE GENOMIC DNA]</scope>
    <source>
        <strain evidence="2 3">C29</strain>
    </source>
</reference>
<organism evidence="2 3">
    <name type="scientific">Sphaerotilus uruguayifluvii</name>
    <dbReference type="NCBI Taxonomy" id="2735897"/>
    <lineage>
        <taxon>Bacteria</taxon>
        <taxon>Pseudomonadati</taxon>
        <taxon>Pseudomonadota</taxon>
        <taxon>Betaproteobacteria</taxon>
        <taxon>Burkholderiales</taxon>
        <taxon>Sphaerotilaceae</taxon>
        <taxon>Sphaerotilus</taxon>
    </lineage>
</organism>
<dbReference type="RefSeq" id="WP_173803735.1">
    <property type="nucleotide sequence ID" value="NZ_JABSNM010000002.1"/>
</dbReference>
<evidence type="ECO:0000313" key="2">
    <source>
        <dbReference type="EMBL" id="NRT54769.1"/>
    </source>
</evidence>
<evidence type="ECO:0000259" key="1">
    <source>
        <dbReference type="PROSITE" id="PS50943"/>
    </source>
</evidence>
<dbReference type="InterPro" id="IPR001387">
    <property type="entry name" value="Cro/C1-type_HTH"/>
</dbReference>
<proteinExistence type="predicted"/>
<dbReference type="Pfam" id="PF07022">
    <property type="entry name" value="Phage_CI_repr"/>
    <property type="match status" value="1"/>
</dbReference>
<dbReference type="InterPro" id="IPR010982">
    <property type="entry name" value="Lambda_DNA-bd_dom_sf"/>
</dbReference>
<name>A0ABX2FXM4_9BURK</name>
<evidence type="ECO:0000313" key="3">
    <source>
        <dbReference type="Proteomes" id="UP001516061"/>
    </source>
</evidence>
<dbReference type="SMART" id="SM00530">
    <property type="entry name" value="HTH_XRE"/>
    <property type="match status" value="1"/>
</dbReference>
<dbReference type="CDD" id="cd00093">
    <property type="entry name" value="HTH_XRE"/>
    <property type="match status" value="1"/>
</dbReference>
<feature type="domain" description="HTH cro/C1-type" evidence="1">
    <location>
        <begin position="69"/>
        <end position="113"/>
    </location>
</feature>
<dbReference type="PROSITE" id="PS50943">
    <property type="entry name" value="HTH_CROC1"/>
    <property type="match status" value="1"/>
</dbReference>
<dbReference type="InterPro" id="IPR010744">
    <property type="entry name" value="Phage_CI_N"/>
</dbReference>
<sequence length="188" mass="20719">MGCKSFFAPRHPVLLSSWAPRPINSQKTLKNQQLTVEKNAKSEPAQERSFLTPEKNVRDRLLELIGEDSVAAFSRSTGVAESSLRAYLTRGIKPGMDHLVAMAQAKGVTVDWLATGREPRLRADVIKATGGLDKQRLKDAIAAVEEGLRVAQKQLSPDKHAELISLIYETEGPINRAFVVRMITFSPA</sequence>
<dbReference type="Gene3D" id="1.10.260.40">
    <property type="entry name" value="lambda repressor-like DNA-binding domains"/>
    <property type="match status" value="1"/>
</dbReference>
<keyword evidence="3" id="KW-1185">Reference proteome</keyword>
<dbReference type="EMBL" id="JABSNM010000002">
    <property type="protein sequence ID" value="NRT54769.1"/>
    <property type="molecule type" value="Genomic_DNA"/>
</dbReference>
<comment type="caution">
    <text evidence="2">The sequence shown here is derived from an EMBL/GenBank/DDBJ whole genome shotgun (WGS) entry which is preliminary data.</text>
</comment>
<dbReference type="Proteomes" id="UP001516061">
    <property type="component" value="Unassembled WGS sequence"/>
</dbReference>